<accession>A0A232EXM2</accession>
<evidence type="ECO:0000256" key="2">
    <source>
        <dbReference type="SAM" id="MobiDB-lite"/>
    </source>
</evidence>
<evidence type="ECO:0000313" key="4">
    <source>
        <dbReference type="Proteomes" id="UP000215335"/>
    </source>
</evidence>
<reference evidence="3 4" key="1">
    <citation type="journal article" date="2017" name="Curr. Biol.">
        <title>The Evolution of Venom by Co-option of Single-Copy Genes.</title>
        <authorList>
            <person name="Martinson E.O."/>
            <person name="Mrinalini"/>
            <person name="Kelkar Y.D."/>
            <person name="Chang C.H."/>
            <person name="Werren J.H."/>
        </authorList>
    </citation>
    <scope>NUCLEOTIDE SEQUENCE [LARGE SCALE GENOMIC DNA]</scope>
    <source>
        <strain evidence="3 4">Alberta</strain>
        <tissue evidence="3">Whole body</tissue>
    </source>
</reference>
<protein>
    <submittedName>
        <fullName evidence="3">Uncharacterized protein</fullName>
    </submittedName>
</protein>
<comment type="caution">
    <text evidence="3">The sequence shown here is derived from an EMBL/GenBank/DDBJ whole genome shotgun (WGS) entry which is preliminary data.</text>
</comment>
<sequence>MYKMIRFVTFFLVGQLENKVDELIGDCQSAPRDVGRIAKRAKQLKVLLEELREMYEKGNLEEESYQDAVDYYQAWHKTPEKARRGARGRLLKDAVLASAGSKRAIGESQVQQKQSSRRDTSESGAKQDVRESHGENPKGYEPEHHLNNSAGNQANKKCRCPPKTGKSVYCGSRKSIAGPWTVRKGRT</sequence>
<feature type="compositionally biased region" description="Basic and acidic residues" evidence="2">
    <location>
        <begin position="116"/>
        <end position="146"/>
    </location>
</feature>
<evidence type="ECO:0000313" key="3">
    <source>
        <dbReference type="EMBL" id="OXU23059.1"/>
    </source>
</evidence>
<name>A0A232EXM2_9HYME</name>
<feature type="coiled-coil region" evidence="1">
    <location>
        <begin position="41"/>
        <end position="68"/>
    </location>
</feature>
<evidence type="ECO:0000256" key="1">
    <source>
        <dbReference type="SAM" id="Coils"/>
    </source>
</evidence>
<keyword evidence="4" id="KW-1185">Reference proteome</keyword>
<proteinExistence type="predicted"/>
<dbReference type="Proteomes" id="UP000215335">
    <property type="component" value="Unassembled WGS sequence"/>
</dbReference>
<gene>
    <name evidence="3" type="ORF">TSAR_005772</name>
</gene>
<dbReference type="EMBL" id="NNAY01001742">
    <property type="protein sequence ID" value="OXU23059.1"/>
    <property type="molecule type" value="Genomic_DNA"/>
</dbReference>
<feature type="region of interest" description="Disordered" evidence="2">
    <location>
        <begin position="102"/>
        <end position="187"/>
    </location>
</feature>
<dbReference type="AlphaFoldDB" id="A0A232EXM2"/>
<keyword evidence="1" id="KW-0175">Coiled coil</keyword>
<organism evidence="3 4">
    <name type="scientific">Trichomalopsis sarcophagae</name>
    <dbReference type="NCBI Taxonomy" id="543379"/>
    <lineage>
        <taxon>Eukaryota</taxon>
        <taxon>Metazoa</taxon>
        <taxon>Ecdysozoa</taxon>
        <taxon>Arthropoda</taxon>
        <taxon>Hexapoda</taxon>
        <taxon>Insecta</taxon>
        <taxon>Pterygota</taxon>
        <taxon>Neoptera</taxon>
        <taxon>Endopterygota</taxon>
        <taxon>Hymenoptera</taxon>
        <taxon>Apocrita</taxon>
        <taxon>Proctotrupomorpha</taxon>
        <taxon>Chalcidoidea</taxon>
        <taxon>Pteromalidae</taxon>
        <taxon>Pteromalinae</taxon>
        <taxon>Trichomalopsis</taxon>
    </lineage>
</organism>